<sequence>MESSLSRKRKADEIDDEYDIDKVWGIVTDAEKWYFMECTFDNGRKAVFKLSKPLSVAYEDEDMKDKAEKVLGHIIWLLKEARKPVKALEESREIKRARSGDLVGKGTSSTQTNYDHR</sequence>
<proteinExistence type="predicted"/>
<evidence type="ECO:0000313" key="2">
    <source>
        <dbReference type="EMBL" id="RIA79214.1"/>
    </source>
</evidence>
<reference evidence="2 3" key="1">
    <citation type="submission" date="2018-06" db="EMBL/GenBank/DDBJ databases">
        <title>Comparative genomics reveals the genomic features of Rhizophagus irregularis, R. cerebriforme, R. diaphanum and Gigaspora rosea, and their symbiotic lifestyle signature.</title>
        <authorList>
            <person name="Morin E."/>
            <person name="San Clemente H."/>
            <person name="Chen E.C.H."/>
            <person name="De La Providencia I."/>
            <person name="Hainaut M."/>
            <person name="Kuo A."/>
            <person name="Kohler A."/>
            <person name="Murat C."/>
            <person name="Tang N."/>
            <person name="Roy S."/>
            <person name="Loubradou J."/>
            <person name="Henrissat B."/>
            <person name="Grigoriev I.V."/>
            <person name="Corradi N."/>
            <person name="Roux C."/>
            <person name="Martin F.M."/>
        </authorList>
    </citation>
    <scope>NUCLEOTIDE SEQUENCE [LARGE SCALE GENOMIC DNA]</scope>
    <source>
        <strain evidence="2 3">DAOM 227022</strain>
    </source>
</reference>
<feature type="region of interest" description="Disordered" evidence="1">
    <location>
        <begin position="89"/>
        <end position="117"/>
    </location>
</feature>
<keyword evidence="3" id="KW-1185">Reference proteome</keyword>
<feature type="compositionally biased region" description="Polar residues" evidence="1">
    <location>
        <begin position="106"/>
        <end position="117"/>
    </location>
</feature>
<evidence type="ECO:0000313" key="3">
    <source>
        <dbReference type="Proteomes" id="UP000265703"/>
    </source>
</evidence>
<protein>
    <submittedName>
        <fullName evidence="2">Uncharacterized protein</fullName>
    </submittedName>
</protein>
<comment type="caution">
    <text evidence="2">The sequence shown here is derived from an EMBL/GenBank/DDBJ whole genome shotgun (WGS) entry which is preliminary data.</text>
</comment>
<dbReference type="AlphaFoldDB" id="A0A397SA65"/>
<name>A0A397SA65_9GLOM</name>
<dbReference type="EMBL" id="QKYT01001455">
    <property type="protein sequence ID" value="RIA79214.1"/>
    <property type="molecule type" value="Genomic_DNA"/>
</dbReference>
<dbReference type="OrthoDB" id="2414517at2759"/>
<organism evidence="2 3">
    <name type="scientific">Glomus cerebriforme</name>
    <dbReference type="NCBI Taxonomy" id="658196"/>
    <lineage>
        <taxon>Eukaryota</taxon>
        <taxon>Fungi</taxon>
        <taxon>Fungi incertae sedis</taxon>
        <taxon>Mucoromycota</taxon>
        <taxon>Glomeromycotina</taxon>
        <taxon>Glomeromycetes</taxon>
        <taxon>Glomerales</taxon>
        <taxon>Glomeraceae</taxon>
        <taxon>Glomus</taxon>
    </lineage>
</organism>
<evidence type="ECO:0000256" key="1">
    <source>
        <dbReference type="SAM" id="MobiDB-lite"/>
    </source>
</evidence>
<accession>A0A397SA65</accession>
<gene>
    <name evidence="2" type="ORF">C1645_746052</name>
</gene>
<dbReference type="Proteomes" id="UP000265703">
    <property type="component" value="Unassembled WGS sequence"/>
</dbReference>
<feature type="compositionally biased region" description="Basic and acidic residues" evidence="1">
    <location>
        <begin position="89"/>
        <end position="99"/>
    </location>
</feature>